<evidence type="ECO:0000256" key="16">
    <source>
        <dbReference type="PIRNR" id="PIRNR000641"/>
    </source>
</evidence>
<dbReference type="FunFam" id="2.90.10.10:FF:000001">
    <property type="entry name" value="G-type lectin S-receptor-like serine/threonine-protein kinase"/>
    <property type="match status" value="1"/>
</dbReference>
<dbReference type="Proteomes" id="UP001293593">
    <property type="component" value="Unassembled WGS sequence"/>
</dbReference>
<evidence type="ECO:0000256" key="3">
    <source>
        <dbReference type="ARBA" id="ARBA00022527"/>
    </source>
</evidence>
<dbReference type="InterPro" id="IPR000719">
    <property type="entry name" value="Prot_kinase_dom"/>
</dbReference>
<dbReference type="GO" id="GO:0004674">
    <property type="term" value="F:protein serine/threonine kinase activity"/>
    <property type="evidence" value="ECO:0007669"/>
    <property type="project" value="UniProtKB-KW"/>
</dbReference>
<feature type="region of interest" description="Disordered" evidence="17">
    <location>
        <begin position="798"/>
        <end position="834"/>
    </location>
</feature>
<dbReference type="InterPro" id="IPR008271">
    <property type="entry name" value="Ser/Thr_kinase_AS"/>
</dbReference>
<keyword evidence="12" id="KW-1015">Disulfide bond</keyword>
<comment type="caution">
    <text evidence="22">The sequence shown here is derived from an EMBL/GenBank/DDBJ whole genome shotgun (WGS) entry which is preliminary data.</text>
</comment>
<dbReference type="FunFam" id="1.10.510.10:FF:000060">
    <property type="entry name" value="G-type lectin S-receptor-like serine/threonine-protein kinase"/>
    <property type="match status" value="1"/>
</dbReference>
<evidence type="ECO:0000256" key="10">
    <source>
        <dbReference type="ARBA" id="ARBA00022989"/>
    </source>
</evidence>
<comment type="subcellular location">
    <subcellularLocation>
        <location evidence="1">Cell membrane</location>
        <topology evidence="1">Single-pass type I membrane protein</topology>
    </subcellularLocation>
</comment>
<feature type="compositionally biased region" description="Low complexity" evidence="17">
    <location>
        <begin position="808"/>
        <end position="828"/>
    </location>
</feature>
<dbReference type="Pfam" id="PF08276">
    <property type="entry name" value="PAN_2"/>
    <property type="match status" value="1"/>
</dbReference>
<dbReference type="SMART" id="SM00220">
    <property type="entry name" value="S_TKc"/>
    <property type="match status" value="1"/>
</dbReference>
<dbReference type="InterPro" id="IPR000858">
    <property type="entry name" value="S_locus_glycoprot_dom"/>
</dbReference>
<dbReference type="CDD" id="cd00028">
    <property type="entry name" value="B_lectin"/>
    <property type="match status" value="1"/>
</dbReference>
<comment type="catalytic activity">
    <reaction evidence="15 16">
        <text>L-seryl-[protein] + ATP = O-phospho-L-seryl-[protein] + ADP + H(+)</text>
        <dbReference type="Rhea" id="RHEA:17989"/>
        <dbReference type="Rhea" id="RHEA-COMP:9863"/>
        <dbReference type="Rhea" id="RHEA-COMP:11604"/>
        <dbReference type="ChEBI" id="CHEBI:15378"/>
        <dbReference type="ChEBI" id="CHEBI:29999"/>
        <dbReference type="ChEBI" id="CHEBI:30616"/>
        <dbReference type="ChEBI" id="CHEBI:83421"/>
        <dbReference type="ChEBI" id="CHEBI:456216"/>
        <dbReference type="EC" id="2.7.11.1"/>
    </reaction>
</comment>
<dbReference type="Pfam" id="PF11883">
    <property type="entry name" value="DUF3403"/>
    <property type="match status" value="1"/>
</dbReference>
<dbReference type="InterPro" id="IPR001245">
    <property type="entry name" value="Ser-Thr/Tyr_kinase_cat_dom"/>
</dbReference>
<dbReference type="AlphaFoldDB" id="A0AAE1MDB4"/>
<name>A0AAE1MDB4_9FABA</name>
<keyword evidence="2" id="KW-1003">Cell membrane</keyword>
<dbReference type="Pfam" id="PF00954">
    <property type="entry name" value="S_locus_glycop"/>
    <property type="match status" value="1"/>
</dbReference>
<keyword evidence="4 16" id="KW-0808">Transferase</keyword>
<keyword evidence="11 18" id="KW-0472">Membrane</keyword>
<dbReference type="SUPFAM" id="SSF56112">
    <property type="entry name" value="Protein kinase-like (PK-like)"/>
    <property type="match status" value="1"/>
</dbReference>
<dbReference type="CDD" id="cd01098">
    <property type="entry name" value="PAN_AP_plant"/>
    <property type="match status" value="1"/>
</dbReference>
<evidence type="ECO:0000256" key="9">
    <source>
        <dbReference type="ARBA" id="ARBA00022840"/>
    </source>
</evidence>
<evidence type="ECO:0000256" key="7">
    <source>
        <dbReference type="ARBA" id="ARBA00022741"/>
    </source>
</evidence>
<dbReference type="Pfam" id="PF01453">
    <property type="entry name" value="B_lectin"/>
    <property type="match status" value="1"/>
</dbReference>
<dbReference type="Gene3D" id="2.90.10.10">
    <property type="entry name" value="Bulb-type lectin domain"/>
    <property type="match status" value="1"/>
</dbReference>
<evidence type="ECO:0000256" key="1">
    <source>
        <dbReference type="ARBA" id="ARBA00004251"/>
    </source>
</evidence>
<evidence type="ECO:0000256" key="8">
    <source>
        <dbReference type="ARBA" id="ARBA00022777"/>
    </source>
</evidence>
<dbReference type="Pfam" id="PF07714">
    <property type="entry name" value="PK_Tyr_Ser-Thr"/>
    <property type="match status" value="1"/>
</dbReference>
<dbReference type="PANTHER" id="PTHR27002:SF932">
    <property type="entry name" value="RECEPTOR-LIKE SERINE_THREONINE-PROTEIN KINASE"/>
    <property type="match status" value="1"/>
</dbReference>
<dbReference type="InterPro" id="IPR021820">
    <property type="entry name" value="S-locus_recpt_kinase_C"/>
</dbReference>
<evidence type="ECO:0000256" key="12">
    <source>
        <dbReference type="ARBA" id="ARBA00023157"/>
    </source>
</evidence>
<keyword evidence="13" id="KW-0325">Glycoprotein</keyword>
<evidence type="ECO:0000256" key="5">
    <source>
        <dbReference type="ARBA" id="ARBA00022692"/>
    </source>
</evidence>
<dbReference type="InterPro" id="IPR001480">
    <property type="entry name" value="Bulb-type_lectin_dom"/>
</dbReference>
<keyword evidence="3 16" id="KW-0723">Serine/threonine-protein kinase</keyword>
<evidence type="ECO:0000256" key="14">
    <source>
        <dbReference type="ARBA" id="ARBA00047899"/>
    </source>
</evidence>
<dbReference type="EC" id="2.7.11.1" evidence="16"/>
<feature type="domain" description="Apple" evidence="21">
    <location>
        <begin position="362"/>
        <end position="446"/>
    </location>
</feature>
<keyword evidence="10 18" id="KW-1133">Transmembrane helix</keyword>
<feature type="domain" description="Bulb-type lectin" evidence="20">
    <location>
        <begin position="36"/>
        <end position="167"/>
    </location>
</feature>
<dbReference type="GO" id="GO:0048544">
    <property type="term" value="P:recognition of pollen"/>
    <property type="evidence" value="ECO:0007669"/>
    <property type="project" value="InterPro"/>
</dbReference>
<feature type="transmembrane region" description="Helical" evidence="18">
    <location>
        <begin position="463"/>
        <end position="483"/>
    </location>
</feature>
<evidence type="ECO:0000256" key="6">
    <source>
        <dbReference type="ARBA" id="ARBA00022729"/>
    </source>
</evidence>
<gene>
    <name evidence="22" type="ORF">QN277_008666</name>
</gene>
<accession>A0AAE1MDB4</accession>
<keyword evidence="9 16" id="KW-0067">ATP-binding</keyword>
<evidence type="ECO:0000259" key="19">
    <source>
        <dbReference type="PROSITE" id="PS50011"/>
    </source>
</evidence>
<evidence type="ECO:0000313" key="23">
    <source>
        <dbReference type="Proteomes" id="UP001293593"/>
    </source>
</evidence>
<dbReference type="PROSITE" id="PS50011">
    <property type="entry name" value="PROTEIN_KINASE_DOM"/>
    <property type="match status" value="1"/>
</dbReference>
<sequence length="834" mass="94675">MATFLPYCVLHLRFLNMPLFFFFFFFFSQLLAIATTDIITQSQPLVDDGKSTLVSKDGKFELGFFSPGSSTNRYVGLWFKKVPVRYILWVANREKPLKDKLGTMTINKEGHLTILTQNQTLIWVANSTTTTTKALNLMMSSPIAQLLDSGNLVLRDEKDQNPENYLWQSFDYLSDVFLPGMKLGWDLKTGLNRRLIAWKNWDDPSPSNFICELQLHSYREIYVWQGRTKSYRSGPWNGDRFVDTPSSMKSLLYNATLVSNKDEVYYMYNPLNESMISIRVLNQTRNSLQNLMWIEEDQSWKSFGDVPRDNCGRYNLCGAYGICSIADSTLCQCLRGFEPKSPKNWDIYDWKGGCVRREPWSCKVKGKDNFVKFGNLKLPDTTYTWVNTNMTLDECKAKCWDNCSCTAYTISDIRNGGGGCVMWFGDLLDLNQMSSDAGQDLYIRLASTDIAKHEGINSYKIKVTAITASVLALGMLLTFLYIYKSRRKSKENTDEVLEGDMELPLYDFTIIASATQNFSDDNKLGQGGFGPVYKGTLGGGQEIAVKRLSQNSHQGVKEFQNEVMLCAKLQHRNLAKVLGYCIQGEEKMLIYEYMSNKSLDSFIFGSPTQKSLLCWFKRFRIICGIARGLMYLHQDSRLRIIHRDLKASNILLDNELNPKISDFGLAKTFGKDENQENTRRVIGTYGYMAPEYAIYGLFSMKSDVFSFGVLLLETVSGIKNGAFSLTKQSINLIGHAWRLWKDGVPLELIDKHLGGSYNESEVLRCIHIGLLCVQHHHDDRPNMTSVVVMLSSEGDLPQPKEPGFLLEKTSTSSKTGNNSSASINEISITQLQPR</sequence>
<dbReference type="SMART" id="SM00473">
    <property type="entry name" value="PAN_AP"/>
    <property type="match status" value="1"/>
</dbReference>
<dbReference type="InterPro" id="IPR036426">
    <property type="entry name" value="Bulb-type_lectin_dom_sf"/>
</dbReference>
<comment type="similarity">
    <text evidence="16">Belongs to the protein kinase superfamily. Ser/Thr protein kinase family.</text>
</comment>
<feature type="domain" description="Protein kinase" evidence="19">
    <location>
        <begin position="518"/>
        <end position="804"/>
    </location>
</feature>
<keyword evidence="8 16" id="KW-0418">Kinase</keyword>
<protein>
    <recommendedName>
        <fullName evidence="16">Receptor-like serine/threonine-protein kinase</fullName>
        <ecNumber evidence="16">2.7.11.1</ecNumber>
    </recommendedName>
</protein>
<dbReference type="InterPro" id="IPR024171">
    <property type="entry name" value="SRK-like_kinase"/>
</dbReference>
<evidence type="ECO:0000259" key="21">
    <source>
        <dbReference type="PROSITE" id="PS50948"/>
    </source>
</evidence>
<dbReference type="Gene3D" id="3.30.200.20">
    <property type="entry name" value="Phosphorylase Kinase, domain 1"/>
    <property type="match status" value="1"/>
</dbReference>
<comment type="catalytic activity">
    <reaction evidence="14 16">
        <text>L-threonyl-[protein] + ATP = O-phospho-L-threonyl-[protein] + ADP + H(+)</text>
        <dbReference type="Rhea" id="RHEA:46608"/>
        <dbReference type="Rhea" id="RHEA-COMP:11060"/>
        <dbReference type="Rhea" id="RHEA-COMP:11605"/>
        <dbReference type="ChEBI" id="CHEBI:15378"/>
        <dbReference type="ChEBI" id="CHEBI:30013"/>
        <dbReference type="ChEBI" id="CHEBI:30616"/>
        <dbReference type="ChEBI" id="CHEBI:61977"/>
        <dbReference type="ChEBI" id="CHEBI:456216"/>
        <dbReference type="EC" id="2.7.11.1"/>
    </reaction>
</comment>
<dbReference type="PROSITE" id="PS00108">
    <property type="entry name" value="PROTEIN_KINASE_ST"/>
    <property type="match status" value="1"/>
</dbReference>
<dbReference type="PANTHER" id="PTHR27002">
    <property type="entry name" value="RECEPTOR-LIKE SERINE/THREONINE-PROTEIN KINASE SD1-8"/>
    <property type="match status" value="1"/>
</dbReference>
<evidence type="ECO:0000256" key="13">
    <source>
        <dbReference type="ARBA" id="ARBA00023180"/>
    </source>
</evidence>
<proteinExistence type="inferred from homology"/>
<keyword evidence="23" id="KW-1185">Reference proteome</keyword>
<evidence type="ECO:0000256" key="17">
    <source>
        <dbReference type="SAM" id="MobiDB-lite"/>
    </source>
</evidence>
<dbReference type="PROSITE" id="PS50927">
    <property type="entry name" value="BULB_LECTIN"/>
    <property type="match status" value="1"/>
</dbReference>
<keyword evidence="5 18" id="KW-0812">Transmembrane</keyword>
<dbReference type="PIRSF" id="PIRSF000641">
    <property type="entry name" value="SRK"/>
    <property type="match status" value="1"/>
</dbReference>
<keyword evidence="6" id="KW-0732">Signal</keyword>
<dbReference type="InterPro" id="IPR011009">
    <property type="entry name" value="Kinase-like_dom_sf"/>
</dbReference>
<dbReference type="SMART" id="SM00108">
    <property type="entry name" value="B_lectin"/>
    <property type="match status" value="1"/>
</dbReference>
<dbReference type="PROSITE" id="PS50948">
    <property type="entry name" value="PAN"/>
    <property type="match status" value="1"/>
</dbReference>
<dbReference type="Gene3D" id="1.10.510.10">
    <property type="entry name" value="Transferase(Phosphotransferase) domain 1"/>
    <property type="match status" value="1"/>
</dbReference>
<evidence type="ECO:0000256" key="4">
    <source>
        <dbReference type="ARBA" id="ARBA00022679"/>
    </source>
</evidence>
<reference evidence="22" key="1">
    <citation type="submission" date="2023-10" db="EMBL/GenBank/DDBJ databases">
        <title>Chromosome-level genome of the transformable northern wattle, Acacia crassicarpa.</title>
        <authorList>
            <person name="Massaro I."/>
            <person name="Sinha N.R."/>
            <person name="Poethig S."/>
            <person name="Leichty A.R."/>
        </authorList>
    </citation>
    <scope>NUCLEOTIDE SEQUENCE</scope>
    <source>
        <strain evidence="22">Acra3RX</strain>
        <tissue evidence="22">Leaf</tissue>
    </source>
</reference>
<dbReference type="GO" id="GO:0005524">
    <property type="term" value="F:ATP binding"/>
    <property type="evidence" value="ECO:0007669"/>
    <property type="project" value="UniProtKB-KW"/>
</dbReference>
<evidence type="ECO:0000256" key="15">
    <source>
        <dbReference type="ARBA" id="ARBA00048679"/>
    </source>
</evidence>
<evidence type="ECO:0000256" key="18">
    <source>
        <dbReference type="SAM" id="Phobius"/>
    </source>
</evidence>
<evidence type="ECO:0000313" key="22">
    <source>
        <dbReference type="EMBL" id="KAK4255701.1"/>
    </source>
</evidence>
<evidence type="ECO:0000259" key="20">
    <source>
        <dbReference type="PROSITE" id="PS50927"/>
    </source>
</evidence>
<keyword evidence="7 16" id="KW-0547">Nucleotide-binding</keyword>
<dbReference type="EMBL" id="JAWXYG010000013">
    <property type="protein sequence ID" value="KAK4255701.1"/>
    <property type="molecule type" value="Genomic_DNA"/>
</dbReference>
<evidence type="ECO:0000256" key="11">
    <source>
        <dbReference type="ARBA" id="ARBA00023136"/>
    </source>
</evidence>
<organism evidence="22 23">
    <name type="scientific">Acacia crassicarpa</name>
    <name type="common">northern wattle</name>
    <dbReference type="NCBI Taxonomy" id="499986"/>
    <lineage>
        <taxon>Eukaryota</taxon>
        <taxon>Viridiplantae</taxon>
        <taxon>Streptophyta</taxon>
        <taxon>Embryophyta</taxon>
        <taxon>Tracheophyta</taxon>
        <taxon>Spermatophyta</taxon>
        <taxon>Magnoliopsida</taxon>
        <taxon>eudicotyledons</taxon>
        <taxon>Gunneridae</taxon>
        <taxon>Pentapetalae</taxon>
        <taxon>rosids</taxon>
        <taxon>fabids</taxon>
        <taxon>Fabales</taxon>
        <taxon>Fabaceae</taxon>
        <taxon>Caesalpinioideae</taxon>
        <taxon>mimosoid clade</taxon>
        <taxon>Acacieae</taxon>
        <taxon>Acacia</taxon>
    </lineage>
</organism>
<dbReference type="CDD" id="cd14066">
    <property type="entry name" value="STKc_IRAK"/>
    <property type="match status" value="1"/>
</dbReference>
<dbReference type="InterPro" id="IPR003609">
    <property type="entry name" value="Pan_app"/>
</dbReference>
<dbReference type="Gene3D" id="3.50.4.10">
    <property type="entry name" value="Hepatocyte Growth Factor"/>
    <property type="match status" value="1"/>
</dbReference>
<dbReference type="SUPFAM" id="SSF51110">
    <property type="entry name" value="alpha-D-mannose-specific plant lectins"/>
    <property type="match status" value="1"/>
</dbReference>
<dbReference type="FunFam" id="3.30.200.20:FF:000195">
    <property type="entry name" value="G-type lectin S-receptor-like serine/threonine-protein kinase"/>
    <property type="match status" value="1"/>
</dbReference>
<dbReference type="GO" id="GO:0005886">
    <property type="term" value="C:plasma membrane"/>
    <property type="evidence" value="ECO:0007669"/>
    <property type="project" value="UniProtKB-SubCell"/>
</dbReference>
<evidence type="ECO:0000256" key="2">
    <source>
        <dbReference type="ARBA" id="ARBA00022475"/>
    </source>
</evidence>